<evidence type="ECO:0000256" key="1">
    <source>
        <dbReference type="SAM" id="Phobius"/>
    </source>
</evidence>
<evidence type="ECO:0000313" key="3">
    <source>
        <dbReference type="Proteomes" id="UP001499933"/>
    </source>
</evidence>
<keyword evidence="3" id="KW-1185">Reference proteome</keyword>
<evidence type="ECO:0000313" key="2">
    <source>
        <dbReference type="EMBL" id="GAA1954627.1"/>
    </source>
</evidence>
<feature type="transmembrane region" description="Helical" evidence="1">
    <location>
        <begin position="20"/>
        <end position="42"/>
    </location>
</feature>
<keyword evidence="1" id="KW-0472">Membrane</keyword>
<reference evidence="2 3" key="1">
    <citation type="journal article" date="2019" name="Int. J. Syst. Evol. Microbiol.">
        <title>The Global Catalogue of Microorganisms (GCM) 10K type strain sequencing project: providing services to taxonomists for standard genome sequencing and annotation.</title>
        <authorList>
            <consortium name="The Broad Institute Genomics Platform"/>
            <consortium name="The Broad Institute Genome Sequencing Center for Infectious Disease"/>
            <person name="Wu L."/>
            <person name="Ma J."/>
        </authorList>
    </citation>
    <scope>NUCLEOTIDE SEQUENCE [LARGE SCALE GENOMIC DNA]</scope>
    <source>
        <strain evidence="2 3">JCM 14901</strain>
    </source>
</reference>
<feature type="transmembrane region" description="Helical" evidence="1">
    <location>
        <begin position="62"/>
        <end position="84"/>
    </location>
</feature>
<accession>A0ABN2QMB0</accession>
<gene>
    <name evidence="2" type="ORF">GCM10009776_15720</name>
</gene>
<evidence type="ECO:0008006" key="4">
    <source>
        <dbReference type="Google" id="ProtNLM"/>
    </source>
</evidence>
<keyword evidence="1" id="KW-1133">Transmembrane helix</keyword>
<dbReference type="RefSeq" id="WP_344093107.1">
    <property type="nucleotide sequence ID" value="NZ_BAAAOG010000002.1"/>
</dbReference>
<organism evidence="2 3">
    <name type="scientific">Microbacterium deminutum</name>
    <dbReference type="NCBI Taxonomy" id="344164"/>
    <lineage>
        <taxon>Bacteria</taxon>
        <taxon>Bacillati</taxon>
        <taxon>Actinomycetota</taxon>
        <taxon>Actinomycetes</taxon>
        <taxon>Micrococcales</taxon>
        <taxon>Microbacteriaceae</taxon>
        <taxon>Microbacterium</taxon>
    </lineage>
</organism>
<comment type="caution">
    <text evidence="2">The sequence shown here is derived from an EMBL/GenBank/DDBJ whole genome shotgun (WGS) entry which is preliminary data.</text>
</comment>
<proteinExistence type="predicted"/>
<sequence>MGQHIDDHVERVRVRRAPKFSVFLLAGVALGLLVALILTFAFSGTAAVSPNTGLLYSQGQVFGFLALACITAGLALGGVVALIFDRRSSRHTREVIVDHLSVHPEE</sequence>
<keyword evidence="1" id="KW-0812">Transmembrane</keyword>
<protein>
    <recommendedName>
        <fullName evidence="4">Potassium transporter Trk</fullName>
    </recommendedName>
</protein>
<name>A0ABN2QMB0_9MICO</name>
<dbReference type="EMBL" id="BAAAOG010000002">
    <property type="protein sequence ID" value="GAA1954627.1"/>
    <property type="molecule type" value="Genomic_DNA"/>
</dbReference>
<dbReference type="Proteomes" id="UP001499933">
    <property type="component" value="Unassembled WGS sequence"/>
</dbReference>